<dbReference type="Gene3D" id="3.30.200.20">
    <property type="entry name" value="Phosphorylase Kinase, domain 1"/>
    <property type="match status" value="1"/>
</dbReference>
<gene>
    <name evidence="10" type="ORF">RFI_05502</name>
</gene>
<keyword evidence="2" id="KW-0723">Serine/threonine-protein kinase</keyword>
<dbReference type="GO" id="GO:0005524">
    <property type="term" value="F:ATP binding"/>
    <property type="evidence" value="ECO:0007669"/>
    <property type="project" value="UniProtKB-KW"/>
</dbReference>
<evidence type="ECO:0000313" key="11">
    <source>
        <dbReference type="Proteomes" id="UP000023152"/>
    </source>
</evidence>
<dbReference type="InterPro" id="IPR000719">
    <property type="entry name" value="Prot_kinase_dom"/>
</dbReference>
<organism evidence="10 11">
    <name type="scientific">Reticulomyxa filosa</name>
    <dbReference type="NCBI Taxonomy" id="46433"/>
    <lineage>
        <taxon>Eukaryota</taxon>
        <taxon>Sar</taxon>
        <taxon>Rhizaria</taxon>
        <taxon>Retaria</taxon>
        <taxon>Foraminifera</taxon>
        <taxon>Monothalamids</taxon>
        <taxon>Reticulomyxidae</taxon>
        <taxon>Reticulomyxa</taxon>
    </lineage>
</organism>
<evidence type="ECO:0000256" key="2">
    <source>
        <dbReference type="ARBA" id="ARBA00022527"/>
    </source>
</evidence>
<evidence type="ECO:0000256" key="4">
    <source>
        <dbReference type="ARBA" id="ARBA00022741"/>
    </source>
</evidence>
<dbReference type="PANTHER" id="PTHR48012">
    <property type="entry name" value="STERILE20-LIKE KINASE, ISOFORM B-RELATED"/>
    <property type="match status" value="1"/>
</dbReference>
<feature type="domain" description="Protein kinase" evidence="9">
    <location>
        <begin position="34"/>
        <end position="128"/>
    </location>
</feature>
<keyword evidence="6" id="KW-0067">ATP-binding</keyword>
<keyword evidence="3" id="KW-0808">Transferase</keyword>
<comment type="catalytic activity">
    <reaction evidence="7">
        <text>L-threonyl-[protein] + ATP = O-phospho-L-threonyl-[protein] + ADP + H(+)</text>
        <dbReference type="Rhea" id="RHEA:46608"/>
        <dbReference type="Rhea" id="RHEA-COMP:11060"/>
        <dbReference type="Rhea" id="RHEA-COMP:11605"/>
        <dbReference type="ChEBI" id="CHEBI:15378"/>
        <dbReference type="ChEBI" id="CHEBI:30013"/>
        <dbReference type="ChEBI" id="CHEBI:30616"/>
        <dbReference type="ChEBI" id="CHEBI:61977"/>
        <dbReference type="ChEBI" id="CHEBI:456216"/>
        <dbReference type="EC" id="2.7.11.1"/>
    </reaction>
</comment>
<keyword evidence="5 10" id="KW-0418">Kinase</keyword>
<evidence type="ECO:0000256" key="3">
    <source>
        <dbReference type="ARBA" id="ARBA00022679"/>
    </source>
</evidence>
<comment type="caution">
    <text evidence="10">The sequence shown here is derived from an EMBL/GenBank/DDBJ whole genome shotgun (WGS) entry which is preliminary data.</text>
</comment>
<comment type="similarity">
    <text evidence="1">Belongs to the protein kinase superfamily. STE Ser/Thr protein kinase family. STE20 subfamily.</text>
</comment>
<dbReference type="PROSITE" id="PS50011">
    <property type="entry name" value="PROTEIN_KINASE_DOM"/>
    <property type="match status" value="1"/>
</dbReference>
<proteinExistence type="inferred from homology"/>
<dbReference type="PANTHER" id="PTHR48012:SF10">
    <property type="entry name" value="FI20177P1"/>
    <property type="match status" value="1"/>
</dbReference>
<keyword evidence="4" id="KW-0547">Nucleotide-binding</keyword>
<protein>
    <submittedName>
        <fullName evidence="10">Serine/threonine-protein kinase 3</fullName>
    </submittedName>
</protein>
<dbReference type="GO" id="GO:0005737">
    <property type="term" value="C:cytoplasm"/>
    <property type="evidence" value="ECO:0007669"/>
    <property type="project" value="TreeGrafter"/>
</dbReference>
<dbReference type="InterPro" id="IPR050629">
    <property type="entry name" value="STE20/SPS1-PAK"/>
</dbReference>
<dbReference type="SUPFAM" id="SSF56112">
    <property type="entry name" value="Protein kinase-like (PK-like)"/>
    <property type="match status" value="1"/>
</dbReference>
<evidence type="ECO:0000256" key="6">
    <source>
        <dbReference type="ARBA" id="ARBA00022840"/>
    </source>
</evidence>
<comment type="catalytic activity">
    <reaction evidence="8">
        <text>L-seryl-[protein] + ATP = O-phospho-L-seryl-[protein] + ADP + H(+)</text>
        <dbReference type="Rhea" id="RHEA:17989"/>
        <dbReference type="Rhea" id="RHEA-COMP:9863"/>
        <dbReference type="Rhea" id="RHEA-COMP:11604"/>
        <dbReference type="ChEBI" id="CHEBI:15378"/>
        <dbReference type="ChEBI" id="CHEBI:29999"/>
        <dbReference type="ChEBI" id="CHEBI:30616"/>
        <dbReference type="ChEBI" id="CHEBI:83421"/>
        <dbReference type="ChEBI" id="CHEBI:456216"/>
        <dbReference type="EC" id="2.7.11.1"/>
    </reaction>
</comment>
<dbReference type="AlphaFoldDB" id="X6P232"/>
<evidence type="ECO:0000256" key="1">
    <source>
        <dbReference type="ARBA" id="ARBA00008874"/>
    </source>
</evidence>
<evidence type="ECO:0000256" key="7">
    <source>
        <dbReference type="ARBA" id="ARBA00047899"/>
    </source>
</evidence>
<accession>X6P232</accession>
<dbReference type="InterPro" id="IPR011009">
    <property type="entry name" value="Kinase-like_dom_sf"/>
</dbReference>
<name>X6P232_RETFI</name>
<reference evidence="10 11" key="1">
    <citation type="journal article" date="2013" name="Curr. Biol.">
        <title>The Genome of the Foraminiferan Reticulomyxa filosa.</title>
        <authorList>
            <person name="Glockner G."/>
            <person name="Hulsmann N."/>
            <person name="Schleicher M."/>
            <person name="Noegel A.A."/>
            <person name="Eichinger L."/>
            <person name="Gallinger C."/>
            <person name="Pawlowski J."/>
            <person name="Sierra R."/>
            <person name="Euteneuer U."/>
            <person name="Pillet L."/>
            <person name="Moustafa A."/>
            <person name="Platzer M."/>
            <person name="Groth M."/>
            <person name="Szafranski K."/>
            <person name="Schliwa M."/>
        </authorList>
    </citation>
    <scope>NUCLEOTIDE SEQUENCE [LARGE SCALE GENOMIC DNA]</scope>
</reference>
<evidence type="ECO:0000313" key="10">
    <source>
        <dbReference type="EMBL" id="ETO31617.1"/>
    </source>
</evidence>
<keyword evidence="11" id="KW-1185">Reference proteome</keyword>
<dbReference type="GO" id="GO:0004674">
    <property type="term" value="F:protein serine/threonine kinase activity"/>
    <property type="evidence" value="ECO:0007669"/>
    <property type="project" value="UniProtKB-KW"/>
</dbReference>
<dbReference type="EMBL" id="ASPP01004813">
    <property type="protein sequence ID" value="ETO31617.1"/>
    <property type="molecule type" value="Genomic_DNA"/>
</dbReference>
<dbReference type="Pfam" id="PF00069">
    <property type="entry name" value="Pkinase"/>
    <property type="match status" value="1"/>
</dbReference>
<sequence length="128" mass="14732">MASAKYQLLESLGCGYVHNFCVCGKDLFLHGFPWDTAKQILDSSYGRVMKALDCQTTQVVAIKAVPIETDNVKELSQEIEILKKCHSKYVVNYIESFRNDNELWVPTIFFFAPIFSSKKTLYQKHRKS</sequence>
<dbReference type="Proteomes" id="UP000023152">
    <property type="component" value="Unassembled WGS sequence"/>
</dbReference>
<evidence type="ECO:0000259" key="9">
    <source>
        <dbReference type="PROSITE" id="PS50011"/>
    </source>
</evidence>
<evidence type="ECO:0000256" key="8">
    <source>
        <dbReference type="ARBA" id="ARBA00048679"/>
    </source>
</evidence>
<evidence type="ECO:0000256" key="5">
    <source>
        <dbReference type="ARBA" id="ARBA00022777"/>
    </source>
</evidence>
<dbReference type="OrthoDB" id="8693905at2759"/>